<proteinExistence type="predicted"/>
<dbReference type="Gene3D" id="3.40.50.720">
    <property type="entry name" value="NAD(P)-binding Rossmann-like Domain"/>
    <property type="match status" value="1"/>
</dbReference>
<dbReference type="InterPro" id="IPR036291">
    <property type="entry name" value="NAD(P)-bd_dom_sf"/>
</dbReference>
<organism evidence="1 2">
    <name type="scientific">Tothia fuscella</name>
    <dbReference type="NCBI Taxonomy" id="1048955"/>
    <lineage>
        <taxon>Eukaryota</taxon>
        <taxon>Fungi</taxon>
        <taxon>Dikarya</taxon>
        <taxon>Ascomycota</taxon>
        <taxon>Pezizomycotina</taxon>
        <taxon>Dothideomycetes</taxon>
        <taxon>Pleosporomycetidae</taxon>
        <taxon>Venturiales</taxon>
        <taxon>Cylindrosympodiaceae</taxon>
        <taxon>Tothia</taxon>
    </lineage>
</organism>
<sequence length="60" mass="6513">MAAKSDPLTIKNAAIPKESWVLVTGINGLIGSHVGDQLLRVSHRLLAAMDLGLLLRRKRP</sequence>
<dbReference type="SUPFAM" id="SSF51735">
    <property type="entry name" value="NAD(P)-binding Rossmann-fold domains"/>
    <property type="match status" value="1"/>
</dbReference>
<evidence type="ECO:0000313" key="2">
    <source>
        <dbReference type="Proteomes" id="UP000800235"/>
    </source>
</evidence>
<evidence type="ECO:0000313" key="1">
    <source>
        <dbReference type="EMBL" id="KAF2420967.1"/>
    </source>
</evidence>
<comment type="caution">
    <text evidence="1">The sequence shown here is derived from an EMBL/GenBank/DDBJ whole genome shotgun (WGS) entry which is preliminary data.</text>
</comment>
<protein>
    <recommendedName>
        <fullName evidence="3">NAD-dependent epimerase/dehydratase domain-containing protein</fullName>
    </recommendedName>
</protein>
<dbReference type="Proteomes" id="UP000800235">
    <property type="component" value="Unassembled WGS sequence"/>
</dbReference>
<dbReference type="OrthoDB" id="2735536at2759"/>
<name>A0A9P4NGX8_9PEZI</name>
<accession>A0A9P4NGX8</accession>
<keyword evidence="2" id="KW-1185">Reference proteome</keyword>
<reference evidence="1" key="1">
    <citation type="journal article" date="2020" name="Stud. Mycol.">
        <title>101 Dothideomycetes genomes: a test case for predicting lifestyles and emergence of pathogens.</title>
        <authorList>
            <person name="Haridas S."/>
            <person name="Albert R."/>
            <person name="Binder M."/>
            <person name="Bloem J."/>
            <person name="Labutti K."/>
            <person name="Salamov A."/>
            <person name="Andreopoulos B."/>
            <person name="Baker S."/>
            <person name="Barry K."/>
            <person name="Bills G."/>
            <person name="Bluhm B."/>
            <person name="Cannon C."/>
            <person name="Castanera R."/>
            <person name="Culley D."/>
            <person name="Daum C."/>
            <person name="Ezra D."/>
            <person name="Gonzalez J."/>
            <person name="Henrissat B."/>
            <person name="Kuo A."/>
            <person name="Liang C."/>
            <person name="Lipzen A."/>
            <person name="Lutzoni F."/>
            <person name="Magnuson J."/>
            <person name="Mondo S."/>
            <person name="Nolan M."/>
            <person name="Ohm R."/>
            <person name="Pangilinan J."/>
            <person name="Park H.-J."/>
            <person name="Ramirez L."/>
            <person name="Alfaro M."/>
            <person name="Sun H."/>
            <person name="Tritt A."/>
            <person name="Yoshinaga Y."/>
            <person name="Zwiers L.-H."/>
            <person name="Turgeon B."/>
            <person name="Goodwin S."/>
            <person name="Spatafora J."/>
            <person name="Crous P."/>
            <person name="Grigoriev I."/>
        </authorList>
    </citation>
    <scope>NUCLEOTIDE SEQUENCE</scope>
    <source>
        <strain evidence="1">CBS 130266</strain>
    </source>
</reference>
<dbReference type="EMBL" id="MU007105">
    <property type="protein sequence ID" value="KAF2420967.1"/>
    <property type="molecule type" value="Genomic_DNA"/>
</dbReference>
<evidence type="ECO:0008006" key="3">
    <source>
        <dbReference type="Google" id="ProtNLM"/>
    </source>
</evidence>
<dbReference type="AlphaFoldDB" id="A0A9P4NGX8"/>
<gene>
    <name evidence="1" type="ORF">EJ08DRAFT_653685</name>
</gene>